<dbReference type="PANTHER" id="PTHR31140:SF70">
    <property type="entry name" value="B3 DOMAIN-CONTAINING PROTEIN OS11G0156000"/>
    <property type="match status" value="1"/>
</dbReference>
<feature type="domain" description="TF-B3" evidence="7">
    <location>
        <begin position="2"/>
        <end position="105"/>
    </location>
</feature>
<dbReference type="PANTHER" id="PTHR31140">
    <property type="entry name" value="B3 DOMAIN-CONTAINING TRANSCRIPTION FACTOR ABI3"/>
    <property type="match status" value="1"/>
</dbReference>
<evidence type="ECO:0000256" key="5">
    <source>
        <dbReference type="ARBA" id="ARBA00023242"/>
    </source>
</evidence>
<evidence type="ECO:0000313" key="8">
    <source>
        <dbReference type="EMBL" id="RVX11908.1"/>
    </source>
</evidence>
<dbReference type="GO" id="GO:0005634">
    <property type="term" value="C:nucleus"/>
    <property type="evidence" value="ECO:0007669"/>
    <property type="project" value="UniProtKB-SubCell"/>
</dbReference>
<keyword evidence="4" id="KW-0804">Transcription</keyword>
<keyword evidence="5" id="KW-0539">Nucleus</keyword>
<dbReference type="CDD" id="cd10017">
    <property type="entry name" value="B3_DNA"/>
    <property type="match status" value="1"/>
</dbReference>
<evidence type="ECO:0000259" key="7">
    <source>
        <dbReference type="PROSITE" id="PS50863"/>
    </source>
</evidence>
<dbReference type="InterPro" id="IPR003340">
    <property type="entry name" value="B3_DNA-bd"/>
</dbReference>
<evidence type="ECO:0000256" key="4">
    <source>
        <dbReference type="ARBA" id="ARBA00023163"/>
    </source>
</evidence>
<evidence type="ECO:0000256" key="2">
    <source>
        <dbReference type="ARBA" id="ARBA00023015"/>
    </source>
</evidence>
<keyword evidence="2" id="KW-0805">Transcription regulation</keyword>
<comment type="subcellular location">
    <subcellularLocation>
        <location evidence="1">Nucleus</location>
    </subcellularLocation>
</comment>
<gene>
    <name evidence="8" type="primary">VvCHDp000468</name>
    <name evidence="8" type="ORF">CK203_009685</name>
</gene>
<evidence type="ECO:0000313" key="9">
    <source>
        <dbReference type="Proteomes" id="UP000288805"/>
    </source>
</evidence>
<sequence length="314" mass="34937">MFEKPLTPSDVGKLNRLVIPKQHAEKYFPLGGDSGEKGLLLSFEDECGKCWRFRYSYWNSSQSYVLTKGWSRFVKEKRLDAGDVVLFQRDRSDADRFFIGWRRRAGPAQDNPAAAPPVAVHTNTGNTSVGWTRVFYSAHAYPSHPHAPPLPYQPDCLHAEMSRKVRCTCCIIDRSVAKNQTTPVGNSKRLRLFGVNLECQMDESEPSTPDGSSLSSQGPVHHQFYPQAYSSNAYNHMVRPDFCPTTTTTTTTTIIIIIITQFAITGEKGGDRKQEGGGGGGWAWSKKEKGNSGHILNPVEYGMERMGRAGWVSG</sequence>
<evidence type="ECO:0000256" key="3">
    <source>
        <dbReference type="ARBA" id="ARBA00023125"/>
    </source>
</evidence>
<dbReference type="PROSITE" id="PS50863">
    <property type="entry name" value="B3"/>
    <property type="match status" value="1"/>
</dbReference>
<dbReference type="InterPro" id="IPR044800">
    <property type="entry name" value="LEC2-like"/>
</dbReference>
<dbReference type="InterPro" id="IPR015300">
    <property type="entry name" value="DNA-bd_pseudobarrel_sf"/>
</dbReference>
<keyword evidence="3" id="KW-0238">DNA-binding</keyword>
<evidence type="ECO:0000256" key="1">
    <source>
        <dbReference type="ARBA" id="ARBA00004123"/>
    </source>
</evidence>
<dbReference type="SMART" id="SM01019">
    <property type="entry name" value="B3"/>
    <property type="match status" value="1"/>
</dbReference>
<dbReference type="AlphaFoldDB" id="A0A438JSJ6"/>
<dbReference type="Pfam" id="PF02362">
    <property type="entry name" value="B3"/>
    <property type="match status" value="1"/>
</dbReference>
<dbReference type="GO" id="GO:0003700">
    <property type="term" value="F:DNA-binding transcription factor activity"/>
    <property type="evidence" value="ECO:0007669"/>
    <property type="project" value="InterPro"/>
</dbReference>
<proteinExistence type="predicted"/>
<dbReference type="SUPFAM" id="SSF101936">
    <property type="entry name" value="DNA-binding pseudobarrel domain"/>
    <property type="match status" value="1"/>
</dbReference>
<protein>
    <submittedName>
        <fullName evidence="8">B3 domain-containing protein</fullName>
    </submittedName>
</protein>
<dbReference type="GO" id="GO:0003677">
    <property type="term" value="F:DNA binding"/>
    <property type="evidence" value="ECO:0007669"/>
    <property type="project" value="UniProtKB-KW"/>
</dbReference>
<name>A0A438JSJ6_VITVI</name>
<organism evidence="8 9">
    <name type="scientific">Vitis vinifera</name>
    <name type="common">Grape</name>
    <dbReference type="NCBI Taxonomy" id="29760"/>
    <lineage>
        <taxon>Eukaryota</taxon>
        <taxon>Viridiplantae</taxon>
        <taxon>Streptophyta</taxon>
        <taxon>Embryophyta</taxon>
        <taxon>Tracheophyta</taxon>
        <taxon>Spermatophyta</taxon>
        <taxon>Magnoliopsida</taxon>
        <taxon>eudicotyledons</taxon>
        <taxon>Gunneridae</taxon>
        <taxon>Pentapetalae</taxon>
        <taxon>rosids</taxon>
        <taxon>Vitales</taxon>
        <taxon>Vitaceae</taxon>
        <taxon>Viteae</taxon>
        <taxon>Vitis</taxon>
    </lineage>
</organism>
<evidence type="ECO:0000256" key="6">
    <source>
        <dbReference type="SAM" id="MobiDB-lite"/>
    </source>
</evidence>
<feature type="region of interest" description="Disordered" evidence="6">
    <location>
        <begin position="268"/>
        <end position="289"/>
    </location>
</feature>
<accession>A0A438JSJ6</accession>
<reference evidence="8 9" key="1">
    <citation type="journal article" date="2018" name="PLoS Genet.">
        <title>Population sequencing reveals clonal diversity and ancestral inbreeding in the grapevine cultivar Chardonnay.</title>
        <authorList>
            <person name="Roach M.J."/>
            <person name="Johnson D.L."/>
            <person name="Bohlmann J."/>
            <person name="van Vuuren H.J."/>
            <person name="Jones S.J."/>
            <person name="Pretorius I.S."/>
            <person name="Schmidt S.A."/>
            <person name="Borneman A.R."/>
        </authorList>
    </citation>
    <scope>NUCLEOTIDE SEQUENCE [LARGE SCALE GENOMIC DNA]</scope>
    <source>
        <strain evidence="9">cv. Chardonnay</strain>
        <tissue evidence="8">Leaf</tissue>
    </source>
</reference>
<comment type="caution">
    <text evidence="8">The sequence shown here is derived from an EMBL/GenBank/DDBJ whole genome shotgun (WGS) entry which is preliminary data.</text>
</comment>
<dbReference type="Gene3D" id="2.40.330.10">
    <property type="entry name" value="DNA-binding pseudobarrel domain"/>
    <property type="match status" value="1"/>
</dbReference>
<dbReference type="EMBL" id="QGNW01000029">
    <property type="protein sequence ID" value="RVX11908.1"/>
    <property type="molecule type" value="Genomic_DNA"/>
</dbReference>
<dbReference type="Proteomes" id="UP000288805">
    <property type="component" value="Unassembled WGS sequence"/>
</dbReference>